<keyword evidence="3" id="KW-1003">Cell membrane</keyword>
<comment type="subunit">
    <text evidence="9">The complex comprises the extracytoplasmic solute receptor protein and the two transmembrane proteins.</text>
</comment>
<evidence type="ECO:0000256" key="2">
    <source>
        <dbReference type="ARBA" id="ARBA00022448"/>
    </source>
</evidence>
<keyword evidence="4 9" id="KW-0997">Cell inner membrane</keyword>
<feature type="transmembrane region" description="Helical" evidence="9">
    <location>
        <begin position="7"/>
        <end position="31"/>
    </location>
</feature>
<gene>
    <name evidence="11" type="ORF">HMH01_06680</name>
</gene>
<proteinExistence type="inferred from homology"/>
<evidence type="ECO:0000313" key="11">
    <source>
        <dbReference type="EMBL" id="NNU80120.1"/>
    </source>
</evidence>
<comment type="similarity">
    <text evidence="8 9">Belongs to the TRAP transporter small permease family.</text>
</comment>
<keyword evidence="5 9" id="KW-0812">Transmembrane</keyword>
<dbReference type="EMBL" id="JABFBC010000001">
    <property type="protein sequence ID" value="NNU80120.1"/>
    <property type="molecule type" value="Genomic_DNA"/>
</dbReference>
<feature type="transmembrane region" description="Helical" evidence="9">
    <location>
        <begin position="92"/>
        <end position="115"/>
    </location>
</feature>
<dbReference type="AlphaFoldDB" id="A0A849L1H9"/>
<dbReference type="PANTHER" id="PTHR35011:SF10">
    <property type="entry name" value="TRAP TRANSPORTER SMALL PERMEASE PROTEIN"/>
    <property type="match status" value="1"/>
</dbReference>
<evidence type="ECO:0000259" key="10">
    <source>
        <dbReference type="Pfam" id="PF04290"/>
    </source>
</evidence>
<dbReference type="GO" id="GO:0022857">
    <property type="term" value="F:transmembrane transporter activity"/>
    <property type="evidence" value="ECO:0007669"/>
    <property type="project" value="UniProtKB-UniRule"/>
</dbReference>
<feature type="domain" description="Tripartite ATP-independent periplasmic transporters DctQ component" evidence="10">
    <location>
        <begin position="47"/>
        <end position="162"/>
    </location>
</feature>
<keyword evidence="6 9" id="KW-1133">Transmembrane helix</keyword>
<evidence type="ECO:0000256" key="9">
    <source>
        <dbReference type="RuleBase" id="RU369079"/>
    </source>
</evidence>
<name>A0A849L1H9_9RHOB</name>
<organism evidence="11 12">
    <name type="scientific">Halovulum dunhuangense</name>
    <dbReference type="NCBI Taxonomy" id="1505036"/>
    <lineage>
        <taxon>Bacteria</taxon>
        <taxon>Pseudomonadati</taxon>
        <taxon>Pseudomonadota</taxon>
        <taxon>Alphaproteobacteria</taxon>
        <taxon>Rhodobacterales</taxon>
        <taxon>Paracoccaceae</taxon>
        <taxon>Halovulum</taxon>
    </lineage>
</organism>
<dbReference type="PANTHER" id="PTHR35011">
    <property type="entry name" value="2,3-DIKETO-L-GULONATE TRAP TRANSPORTER SMALL PERMEASE PROTEIN YIAM"/>
    <property type="match status" value="1"/>
</dbReference>
<keyword evidence="2 9" id="KW-0813">Transport</keyword>
<evidence type="ECO:0000256" key="5">
    <source>
        <dbReference type="ARBA" id="ARBA00022692"/>
    </source>
</evidence>
<evidence type="ECO:0000256" key="3">
    <source>
        <dbReference type="ARBA" id="ARBA00022475"/>
    </source>
</evidence>
<evidence type="ECO:0000313" key="12">
    <source>
        <dbReference type="Proteomes" id="UP000572377"/>
    </source>
</evidence>
<evidence type="ECO:0000256" key="1">
    <source>
        <dbReference type="ARBA" id="ARBA00004429"/>
    </source>
</evidence>
<comment type="caution">
    <text evidence="11">The sequence shown here is derived from an EMBL/GenBank/DDBJ whole genome shotgun (WGS) entry which is preliminary data.</text>
</comment>
<comment type="function">
    <text evidence="9">Part of the tripartite ATP-independent periplasmic (TRAP) transport system.</text>
</comment>
<keyword evidence="12" id="KW-1185">Reference proteome</keyword>
<dbReference type="InterPro" id="IPR007387">
    <property type="entry name" value="TRAP_DctQ"/>
</dbReference>
<accession>A0A849L1H9</accession>
<comment type="subcellular location">
    <subcellularLocation>
        <location evidence="1 9">Cell inner membrane</location>
        <topology evidence="1 9">Multi-pass membrane protein</topology>
    </subcellularLocation>
</comment>
<protein>
    <recommendedName>
        <fullName evidence="9">TRAP transporter small permease protein</fullName>
    </recommendedName>
</protein>
<dbReference type="InterPro" id="IPR055348">
    <property type="entry name" value="DctQ"/>
</dbReference>
<dbReference type="Proteomes" id="UP000572377">
    <property type="component" value="Unassembled WGS sequence"/>
</dbReference>
<evidence type="ECO:0000256" key="4">
    <source>
        <dbReference type="ARBA" id="ARBA00022519"/>
    </source>
</evidence>
<feature type="transmembrane region" description="Helical" evidence="9">
    <location>
        <begin position="135"/>
        <end position="158"/>
    </location>
</feature>
<reference evidence="11 12" key="1">
    <citation type="submission" date="2020-05" db="EMBL/GenBank/DDBJ databases">
        <title>Gimesia benthica sp. nov., a novel planctomycete isolated from a deep-sea water sample of the Northwest Indian Ocean.</title>
        <authorList>
            <person name="Wang J."/>
            <person name="Ruan C."/>
            <person name="Song L."/>
            <person name="Zhu Y."/>
            <person name="Li A."/>
            <person name="Zheng X."/>
            <person name="Wang L."/>
            <person name="Lu Z."/>
            <person name="Huang Y."/>
            <person name="Du W."/>
            <person name="Zhou Y."/>
            <person name="Huang L."/>
            <person name="Dai X."/>
        </authorList>
    </citation>
    <scope>NUCLEOTIDE SEQUENCE [LARGE SCALE GENOMIC DNA]</scope>
    <source>
        <strain evidence="11 12">YYQ-30</strain>
    </source>
</reference>
<evidence type="ECO:0000256" key="8">
    <source>
        <dbReference type="ARBA" id="ARBA00038436"/>
    </source>
</evidence>
<keyword evidence="7 9" id="KW-0472">Membrane</keyword>
<dbReference type="Pfam" id="PF04290">
    <property type="entry name" value="DctQ"/>
    <property type="match status" value="1"/>
</dbReference>
<dbReference type="RefSeq" id="WP_171323611.1">
    <property type="nucleotide sequence ID" value="NZ_JABFBC010000001.1"/>
</dbReference>
<dbReference type="GO" id="GO:0005886">
    <property type="term" value="C:plasma membrane"/>
    <property type="evidence" value="ECO:0007669"/>
    <property type="project" value="UniProtKB-SubCell"/>
</dbReference>
<evidence type="ECO:0000256" key="7">
    <source>
        <dbReference type="ARBA" id="ARBA00023136"/>
    </source>
</evidence>
<evidence type="ECO:0000256" key="6">
    <source>
        <dbReference type="ARBA" id="ARBA00022989"/>
    </source>
</evidence>
<dbReference type="GO" id="GO:0015740">
    <property type="term" value="P:C4-dicarboxylate transport"/>
    <property type="evidence" value="ECO:0007669"/>
    <property type="project" value="TreeGrafter"/>
</dbReference>
<sequence length="174" mass="18769">MRQLLDRVYLAAGWISAVIILGIAVLVSAQVALNFSTRVLGLPLPATIPSYADFAGFMLAAATFLAMPYTFRSGGHIRVSLVNGRLPERVRLPLEVAVLVIATGLVAFATWYVFALILESWHFGDKSSGMVPVPLWLPQSFMGLGMALLLVAAIDTLVQTIREGRLVIDSGEEA</sequence>
<feature type="transmembrane region" description="Helical" evidence="9">
    <location>
        <begin position="51"/>
        <end position="71"/>
    </location>
</feature>